<evidence type="ECO:0000313" key="2">
    <source>
        <dbReference type="EMBL" id="HIV61334.1"/>
    </source>
</evidence>
<comment type="caution">
    <text evidence="2">The sequence shown here is derived from an EMBL/GenBank/DDBJ whole genome shotgun (WGS) entry which is preliminary data.</text>
</comment>
<keyword evidence="1" id="KW-1133">Transmembrane helix</keyword>
<evidence type="ECO:0000313" key="3">
    <source>
        <dbReference type="Proteomes" id="UP000886808"/>
    </source>
</evidence>
<keyword evidence="1" id="KW-0812">Transmembrane</keyword>
<keyword evidence="1" id="KW-0472">Membrane</keyword>
<accession>A0A9D1TGW9</accession>
<reference evidence="2" key="1">
    <citation type="journal article" date="2021" name="PeerJ">
        <title>Extensive microbial diversity within the chicken gut microbiome revealed by metagenomics and culture.</title>
        <authorList>
            <person name="Gilroy R."/>
            <person name="Ravi A."/>
            <person name="Getino M."/>
            <person name="Pursley I."/>
            <person name="Horton D.L."/>
            <person name="Alikhan N.F."/>
            <person name="Baker D."/>
            <person name="Gharbi K."/>
            <person name="Hall N."/>
            <person name="Watson M."/>
            <person name="Adriaenssens E.M."/>
            <person name="Foster-Nyarko E."/>
            <person name="Jarju S."/>
            <person name="Secka A."/>
            <person name="Antonio M."/>
            <person name="Oren A."/>
            <person name="Chaudhuri R.R."/>
            <person name="La Ragione R."/>
            <person name="Hildebrand F."/>
            <person name="Pallen M.J."/>
        </authorList>
    </citation>
    <scope>NUCLEOTIDE SEQUENCE</scope>
    <source>
        <strain evidence="2">CHK193-4272</strain>
    </source>
</reference>
<evidence type="ECO:0000256" key="1">
    <source>
        <dbReference type="SAM" id="Phobius"/>
    </source>
</evidence>
<dbReference type="Proteomes" id="UP000886808">
    <property type="component" value="Unassembled WGS sequence"/>
</dbReference>
<proteinExistence type="predicted"/>
<organism evidence="2 3">
    <name type="scientific">Candidatus Butyricicoccus avistercoris</name>
    <dbReference type="NCBI Taxonomy" id="2838518"/>
    <lineage>
        <taxon>Bacteria</taxon>
        <taxon>Bacillati</taxon>
        <taxon>Bacillota</taxon>
        <taxon>Clostridia</taxon>
        <taxon>Eubacteriales</taxon>
        <taxon>Butyricicoccaceae</taxon>
        <taxon>Butyricicoccus</taxon>
    </lineage>
</organism>
<feature type="transmembrane region" description="Helical" evidence="1">
    <location>
        <begin position="163"/>
        <end position="185"/>
    </location>
</feature>
<sequence>MILVFTVVYPITIARVGFLYNNVIFTPSQQNGNTIYSAKIDGKQASFIVSEDKKVEFQYGDKIYGPYTAKEDSTAIPKNNDMSEFMTGIEIKLGEEIIFRGAILNLGDYRQLYNENGDLENIGISLTTNYETVVNEDINQIDPITIVDLITEPELTHKGEWTAWIYGVLICVVTVISILFADELFRLDISFKIRGVERAEPSDWEIACRYI</sequence>
<dbReference type="EMBL" id="DXIE01000004">
    <property type="protein sequence ID" value="HIV61334.1"/>
    <property type="molecule type" value="Genomic_DNA"/>
</dbReference>
<name>A0A9D1TGW9_9FIRM</name>
<feature type="non-terminal residue" evidence="2">
    <location>
        <position position="211"/>
    </location>
</feature>
<dbReference type="AlphaFoldDB" id="A0A9D1TGW9"/>
<reference evidence="2" key="2">
    <citation type="submission" date="2021-04" db="EMBL/GenBank/DDBJ databases">
        <authorList>
            <person name="Gilroy R."/>
        </authorList>
    </citation>
    <scope>NUCLEOTIDE SEQUENCE</scope>
    <source>
        <strain evidence="2">CHK193-4272</strain>
    </source>
</reference>
<protein>
    <submittedName>
        <fullName evidence="2">Uncharacterized protein</fullName>
    </submittedName>
</protein>
<gene>
    <name evidence="2" type="ORF">H9746_00545</name>
</gene>